<dbReference type="InterPro" id="IPR013912">
    <property type="entry name" value="Adenylate_cyclase-assoc_CAP_C"/>
</dbReference>
<dbReference type="OrthoDB" id="77251at2759"/>
<evidence type="ECO:0000256" key="4">
    <source>
        <dbReference type="RuleBase" id="RU000647"/>
    </source>
</evidence>
<dbReference type="SUPFAM" id="SSF101278">
    <property type="entry name" value="N-terminal domain of adenylylcyclase associated protein, CAP"/>
    <property type="match status" value="1"/>
</dbReference>
<evidence type="ECO:0000313" key="8">
    <source>
        <dbReference type="Proteomes" id="UP000605846"/>
    </source>
</evidence>
<dbReference type="Proteomes" id="UP000605846">
    <property type="component" value="Unassembled WGS sequence"/>
</dbReference>
<dbReference type="SUPFAM" id="SSF69340">
    <property type="entry name" value="C-terminal domain of adenylylcyclase associated protein"/>
    <property type="match status" value="1"/>
</dbReference>
<dbReference type="InterPro" id="IPR028417">
    <property type="entry name" value="CAP_CS_C"/>
</dbReference>
<dbReference type="InterPro" id="IPR018106">
    <property type="entry name" value="CAP_CS_N"/>
</dbReference>
<dbReference type="InterPro" id="IPR001837">
    <property type="entry name" value="Adenylate_cyclase-assoc_CAP"/>
</dbReference>
<dbReference type="SMART" id="SM00673">
    <property type="entry name" value="CARP"/>
    <property type="match status" value="2"/>
</dbReference>
<dbReference type="EMBL" id="JABAYA010000100">
    <property type="protein sequence ID" value="KAF7725270.1"/>
    <property type="molecule type" value="Genomic_DNA"/>
</dbReference>
<evidence type="ECO:0000256" key="5">
    <source>
        <dbReference type="SAM" id="MobiDB-lite"/>
    </source>
</evidence>
<dbReference type="InterPro" id="IPR017901">
    <property type="entry name" value="C-CAP_CF_C-like"/>
</dbReference>
<dbReference type="GO" id="GO:0019933">
    <property type="term" value="P:cAMP-mediated signaling"/>
    <property type="evidence" value="ECO:0007669"/>
    <property type="project" value="TreeGrafter"/>
</dbReference>
<proteinExistence type="inferred from homology"/>
<feature type="domain" description="C-CAP/cofactor C-like" evidence="6">
    <location>
        <begin position="341"/>
        <end position="479"/>
    </location>
</feature>
<comment type="caution">
    <text evidence="7">The sequence shown here is derived from an EMBL/GenBank/DDBJ whole genome shotgun (WGS) entry which is preliminary data.</text>
</comment>
<dbReference type="PROSITE" id="PS01088">
    <property type="entry name" value="CAP_1"/>
    <property type="match status" value="1"/>
</dbReference>
<comment type="similarity">
    <text evidence="1 4">Belongs to the CAP family.</text>
</comment>
<dbReference type="InterPro" id="IPR006599">
    <property type="entry name" value="CARP_motif"/>
</dbReference>
<dbReference type="SUPFAM" id="SSF101447">
    <property type="entry name" value="Formin homology 2 domain (FH2 domain)"/>
    <property type="match status" value="1"/>
</dbReference>
<keyword evidence="8" id="KW-1185">Reference proteome</keyword>
<dbReference type="InterPro" id="IPR053950">
    <property type="entry name" value="CAP_N"/>
</dbReference>
<dbReference type="Pfam" id="PF21938">
    <property type="entry name" value="CAP_N"/>
    <property type="match status" value="1"/>
</dbReference>
<dbReference type="Gene3D" id="2.160.20.70">
    <property type="match status" value="1"/>
</dbReference>
<dbReference type="AlphaFoldDB" id="A0A8H7BRJ2"/>
<evidence type="ECO:0000313" key="7">
    <source>
        <dbReference type="EMBL" id="KAF7725270.1"/>
    </source>
</evidence>
<dbReference type="InterPro" id="IPR016098">
    <property type="entry name" value="CAP/MinC_C"/>
</dbReference>
<evidence type="ECO:0000259" key="6">
    <source>
        <dbReference type="PROSITE" id="PS51329"/>
    </source>
</evidence>
<feature type="compositionally biased region" description="Pro residues" evidence="5">
    <location>
        <begin position="247"/>
        <end position="267"/>
    </location>
</feature>
<name>A0A8H7BRJ2_9FUNG</name>
<dbReference type="Pfam" id="PF01213">
    <property type="entry name" value="CAP_N-CM"/>
    <property type="match status" value="1"/>
</dbReference>
<evidence type="ECO:0000256" key="3">
    <source>
        <dbReference type="ARBA" id="ARBA00072052"/>
    </source>
</evidence>
<dbReference type="PROSITE" id="PS51329">
    <property type="entry name" value="C_CAP_COFACTOR_C"/>
    <property type="match status" value="1"/>
</dbReference>
<organism evidence="7 8">
    <name type="scientific">Apophysomyces ossiformis</name>
    <dbReference type="NCBI Taxonomy" id="679940"/>
    <lineage>
        <taxon>Eukaryota</taxon>
        <taxon>Fungi</taxon>
        <taxon>Fungi incertae sedis</taxon>
        <taxon>Mucoromycota</taxon>
        <taxon>Mucoromycotina</taxon>
        <taxon>Mucoromycetes</taxon>
        <taxon>Mucorales</taxon>
        <taxon>Mucorineae</taxon>
        <taxon>Mucoraceae</taxon>
        <taxon>Apophysomyces</taxon>
    </lineage>
</organism>
<dbReference type="InterPro" id="IPR036223">
    <property type="entry name" value="CAP_C_sf"/>
</dbReference>
<dbReference type="Gene3D" id="1.25.40.330">
    <property type="entry name" value="Adenylate cyclase-associated CAP, N-terminal domain"/>
    <property type="match status" value="1"/>
</dbReference>
<reference evidence="7" key="1">
    <citation type="submission" date="2020-01" db="EMBL/GenBank/DDBJ databases">
        <title>Genome Sequencing of Three Apophysomyces-Like Fungal Strains Confirms a Novel Fungal Genus in the Mucoromycota with divergent Burkholderia-like Endosymbiotic Bacteria.</title>
        <authorList>
            <person name="Stajich J.E."/>
            <person name="Macias A.M."/>
            <person name="Carter-House D."/>
            <person name="Lovett B."/>
            <person name="Kasson L.R."/>
            <person name="Berry K."/>
            <person name="Grigoriev I."/>
            <person name="Chang Y."/>
            <person name="Spatafora J."/>
            <person name="Kasson M.T."/>
        </authorList>
    </citation>
    <scope>NUCLEOTIDE SEQUENCE</scope>
    <source>
        <strain evidence="7">NRRL A-21654</strain>
    </source>
</reference>
<protein>
    <recommendedName>
        <fullName evidence="3 4">Adenylyl cyclase-associated protein</fullName>
    </recommendedName>
</protein>
<feature type="region of interest" description="Disordered" evidence="5">
    <location>
        <begin position="238"/>
        <end position="274"/>
    </location>
</feature>
<dbReference type="GO" id="GO:0005737">
    <property type="term" value="C:cytoplasm"/>
    <property type="evidence" value="ECO:0007669"/>
    <property type="project" value="TreeGrafter"/>
</dbReference>
<dbReference type="PANTHER" id="PTHR10652:SF0">
    <property type="entry name" value="ADENYLYL CYCLASE-ASSOCIATED PROTEIN"/>
    <property type="match status" value="1"/>
</dbReference>
<dbReference type="FunFam" id="1.25.40.330:FF:000001">
    <property type="entry name" value="Adenylyl cyclase-associated protein"/>
    <property type="match status" value="1"/>
</dbReference>
<sequence>MSEFHSLANLIKRLEVATTRLEDLAMSASSASAVVASSPPAVAPKPQATSETPVIVQKHDEAISASLSKFVALSEQIGEPVSSQAALVADAVKVERTVVRISVLAQKPEMGSPSFMKLIEPIQGIIANIIAIKDRSRGSEYFNHLSTVAEGIAALGWFTCEPTPVPFIRDMKDAAQFYANRVIKEWKDKESMHVEWVQAYLSIFEDLSCFVKENCPTGLTWNAKGEKVDGFLSQLNASDSPVASSAPAPPASSGPLPPPPPPPPPPMVIDDEPAKPTGAAAVFAEINKGESVTAGLRKVDKSQMTHKNPALRAGSVVEASSQKKQAPPTPSKPNKYVLKKPAKTTLEANKWVVENHENNHEIVIENTAINQAVYIFGCKNSTVRIKGKVNAVTMDSCVKCGIALDSTVSTVDLVNCKSFGLQVFHVTPTIAVDKCDSGEIYLSKECLDVEILSAKSTSLNVLIPEDPERDDSDFKEVPVPEQFKTTIQNGKLVTVTVEHAG</sequence>
<dbReference type="GO" id="GO:0008179">
    <property type="term" value="F:adenylate cyclase binding"/>
    <property type="evidence" value="ECO:0007669"/>
    <property type="project" value="TreeGrafter"/>
</dbReference>
<dbReference type="GO" id="GO:0007015">
    <property type="term" value="P:actin filament organization"/>
    <property type="evidence" value="ECO:0007669"/>
    <property type="project" value="TreeGrafter"/>
</dbReference>
<evidence type="ECO:0000256" key="2">
    <source>
        <dbReference type="ARBA" id="ARBA00054756"/>
    </source>
</evidence>
<evidence type="ECO:0000256" key="1">
    <source>
        <dbReference type="ARBA" id="ARBA00007659"/>
    </source>
</evidence>
<dbReference type="InterPro" id="IPR013992">
    <property type="entry name" value="Adenylate_cyclase-assoc_CAP_N"/>
</dbReference>
<dbReference type="GO" id="GO:0003779">
    <property type="term" value="F:actin binding"/>
    <property type="evidence" value="ECO:0007669"/>
    <property type="project" value="InterPro"/>
</dbReference>
<dbReference type="PROSITE" id="PS01089">
    <property type="entry name" value="CAP_2"/>
    <property type="match status" value="1"/>
</dbReference>
<accession>A0A8H7BRJ2</accession>
<dbReference type="InterPro" id="IPR036222">
    <property type="entry name" value="CAP_N_sf"/>
</dbReference>
<dbReference type="PANTHER" id="PTHR10652">
    <property type="entry name" value="ADENYLYL CYCLASE-ASSOCIATED PROTEIN"/>
    <property type="match status" value="1"/>
</dbReference>
<feature type="region of interest" description="Disordered" evidence="5">
    <location>
        <begin position="300"/>
        <end position="335"/>
    </location>
</feature>
<dbReference type="Pfam" id="PF08603">
    <property type="entry name" value="CAP_C"/>
    <property type="match status" value="1"/>
</dbReference>
<comment type="function">
    <text evidence="2">The N-terminal domain binds to adenylyl cyclase, thereby enabling adenylyl cyclase to be activated by upstream regulatory signals, such as Ras. The C-terminal domain is required for normal cellular morphology and growth control.</text>
</comment>
<gene>
    <name evidence="7" type="ORF">EC973_000280</name>
</gene>